<dbReference type="Proteomes" id="UP000034706">
    <property type="component" value="Unassembled WGS sequence"/>
</dbReference>
<feature type="transmembrane region" description="Helical" evidence="8">
    <location>
        <begin position="313"/>
        <end position="333"/>
    </location>
</feature>
<dbReference type="InterPro" id="IPR050297">
    <property type="entry name" value="LipidA_mod_glycosyltrf_83"/>
</dbReference>
<dbReference type="PANTHER" id="PTHR33908">
    <property type="entry name" value="MANNOSYLTRANSFERASE YKCB-RELATED"/>
    <property type="match status" value="1"/>
</dbReference>
<feature type="transmembrane region" description="Helical" evidence="8">
    <location>
        <begin position="339"/>
        <end position="361"/>
    </location>
</feature>
<keyword evidence="5 8" id="KW-0812">Transmembrane</keyword>
<keyword evidence="2" id="KW-1003">Cell membrane</keyword>
<feature type="transmembrane region" description="Helical" evidence="8">
    <location>
        <begin position="115"/>
        <end position="137"/>
    </location>
</feature>
<evidence type="ECO:0000256" key="5">
    <source>
        <dbReference type="ARBA" id="ARBA00022692"/>
    </source>
</evidence>
<dbReference type="AlphaFoldDB" id="A0A0G0PPK4"/>
<evidence type="ECO:0000256" key="2">
    <source>
        <dbReference type="ARBA" id="ARBA00022475"/>
    </source>
</evidence>
<keyword evidence="7 8" id="KW-0472">Membrane</keyword>
<comment type="subcellular location">
    <subcellularLocation>
        <location evidence="1">Cell membrane</location>
        <topology evidence="1">Multi-pass membrane protein</topology>
    </subcellularLocation>
</comment>
<feature type="transmembrane region" description="Helical" evidence="8">
    <location>
        <begin position="149"/>
        <end position="170"/>
    </location>
</feature>
<evidence type="ECO:0000256" key="1">
    <source>
        <dbReference type="ARBA" id="ARBA00004651"/>
    </source>
</evidence>
<reference evidence="9 10" key="1">
    <citation type="journal article" date="2015" name="Nature">
        <title>rRNA introns, odd ribosomes, and small enigmatic genomes across a large radiation of phyla.</title>
        <authorList>
            <person name="Brown C.T."/>
            <person name="Hug L.A."/>
            <person name="Thomas B.C."/>
            <person name="Sharon I."/>
            <person name="Castelle C.J."/>
            <person name="Singh A."/>
            <person name="Wilkins M.J."/>
            <person name="Williams K.H."/>
            <person name="Banfield J.F."/>
        </authorList>
    </citation>
    <scope>NUCLEOTIDE SEQUENCE [LARGE SCALE GENOMIC DNA]</scope>
</reference>
<feature type="transmembrane region" description="Helical" evidence="8">
    <location>
        <begin position="222"/>
        <end position="241"/>
    </location>
</feature>
<evidence type="ECO:0000256" key="6">
    <source>
        <dbReference type="ARBA" id="ARBA00022989"/>
    </source>
</evidence>
<feature type="transmembrane region" description="Helical" evidence="8">
    <location>
        <begin position="54"/>
        <end position="72"/>
    </location>
</feature>
<organism evidence="9 10">
    <name type="scientific">Candidatus Azambacteria bacterium GW2011_GWA2_39_10</name>
    <dbReference type="NCBI Taxonomy" id="1618611"/>
    <lineage>
        <taxon>Bacteria</taxon>
        <taxon>Candidatus Azamiibacteriota</taxon>
    </lineage>
</organism>
<feature type="transmembrane region" description="Helical" evidence="8">
    <location>
        <begin position="182"/>
        <end position="215"/>
    </location>
</feature>
<protein>
    <recommendedName>
        <fullName evidence="11">Glycosyltransferase RgtA/B/C/D-like domain-containing protein</fullName>
    </recommendedName>
</protein>
<feature type="transmembrane region" description="Helical" evidence="8">
    <location>
        <begin position="84"/>
        <end position="109"/>
    </location>
</feature>
<proteinExistence type="predicted"/>
<dbReference type="EMBL" id="LBVT01000019">
    <property type="protein sequence ID" value="KKQ91266.1"/>
    <property type="molecule type" value="Genomic_DNA"/>
</dbReference>
<dbReference type="GO" id="GO:0016763">
    <property type="term" value="F:pentosyltransferase activity"/>
    <property type="evidence" value="ECO:0007669"/>
    <property type="project" value="TreeGrafter"/>
</dbReference>
<name>A0A0G0PPK4_9BACT</name>
<evidence type="ECO:0000256" key="8">
    <source>
        <dbReference type="SAM" id="Phobius"/>
    </source>
</evidence>
<keyword evidence="3" id="KW-0328">Glycosyltransferase</keyword>
<dbReference type="GO" id="GO:0005886">
    <property type="term" value="C:plasma membrane"/>
    <property type="evidence" value="ECO:0007669"/>
    <property type="project" value="UniProtKB-SubCell"/>
</dbReference>
<evidence type="ECO:0000313" key="9">
    <source>
        <dbReference type="EMBL" id="KKQ91266.1"/>
    </source>
</evidence>
<evidence type="ECO:0000256" key="4">
    <source>
        <dbReference type="ARBA" id="ARBA00022679"/>
    </source>
</evidence>
<accession>A0A0G0PPK4</accession>
<evidence type="ECO:0008006" key="11">
    <source>
        <dbReference type="Google" id="ProtNLM"/>
    </source>
</evidence>
<feature type="transmembrane region" description="Helical" evidence="8">
    <location>
        <begin position="282"/>
        <end position="304"/>
    </location>
</feature>
<evidence type="ECO:0000256" key="3">
    <source>
        <dbReference type="ARBA" id="ARBA00022676"/>
    </source>
</evidence>
<sequence>MVFLRFLMVVLLINNIPFTDMLGNGFRPNFGGSYFPDEVHYFELADSFAKFSPVANVANIGYPLFLAPIIYFTGASGPEDISKIVFIIQAFLFFGLVIILVALISFEIFKNRKLALWAAALFTIYPYILFFVLKLANFPRSIPAFHYQMWINIGADYLSAILLYFGFYLFIKKYNSGGWNLFFAFAVGAIIAAAALTRVANILYLPLIFLILTLLKKYRESIGFGFAAFLVYLPQWIYNFYFFDSPFTYGYRIQELSGHGFETKILGGWFSFNNVVIFFERIWLNLPAFIWILPILAIILIFGFLKMFKQEKILALVLGFWILLNIGFYIFFVDAQSQLRYFIPSILPLIILFIIGIIKLYEFRRSI</sequence>
<evidence type="ECO:0000313" key="10">
    <source>
        <dbReference type="Proteomes" id="UP000034706"/>
    </source>
</evidence>
<evidence type="ECO:0000256" key="7">
    <source>
        <dbReference type="ARBA" id="ARBA00023136"/>
    </source>
</evidence>
<dbReference type="PANTHER" id="PTHR33908:SF11">
    <property type="entry name" value="MEMBRANE PROTEIN"/>
    <property type="match status" value="1"/>
</dbReference>
<gene>
    <name evidence="9" type="ORF">UT16_C0019G0003</name>
</gene>
<keyword evidence="4" id="KW-0808">Transferase</keyword>
<keyword evidence="6 8" id="KW-1133">Transmembrane helix</keyword>
<dbReference type="GO" id="GO:0009103">
    <property type="term" value="P:lipopolysaccharide biosynthetic process"/>
    <property type="evidence" value="ECO:0007669"/>
    <property type="project" value="UniProtKB-ARBA"/>
</dbReference>
<comment type="caution">
    <text evidence="9">The sequence shown here is derived from an EMBL/GenBank/DDBJ whole genome shotgun (WGS) entry which is preliminary data.</text>
</comment>